<comment type="catalytic activity">
    <reaction evidence="7 8">
        <text>C-terminal L-cysteinyl-[HypE protein] + carbamoyl phosphate + ATP + H2O = C-terminal S-carboxamide-L-cysteinyl-[HypE protein] + AMP + phosphate + diphosphate + H(+)</text>
        <dbReference type="Rhea" id="RHEA:55636"/>
        <dbReference type="Rhea" id="RHEA-COMP:14247"/>
        <dbReference type="Rhea" id="RHEA-COMP:14392"/>
        <dbReference type="ChEBI" id="CHEBI:15377"/>
        <dbReference type="ChEBI" id="CHEBI:15378"/>
        <dbReference type="ChEBI" id="CHEBI:30616"/>
        <dbReference type="ChEBI" id="CHEBI:33019"/>
        <dbReference type="ChEBI" id="CHEBI:43474"/>
        <dbReference type="ChEBI" id="CHEBI:58228"/>
        <dbReference type="ChEBI" id="CHEBI:76913"/>
        <dbReference type="ChEBI" id="CHEBI:139126"/>
        <dbReference type="ChEBI" id="CHEBI:456215"/>
    </reaction>
</comment>
<evidence type="ECO:0000256" key="2">
    <source>
        <dbReference type="ARBA" id="ARBA00008097"/>
    </source>
</evidence>
<feature type="active site" evidence="9">
    <location>
        <position position="33"/>
    </location>
</feature>
<evidence type="ECO:0000259" key="10">
    <source>
        <dbReference type="PROSITE" id="PS51160"/>
    </source>
</evidence>
<dbReference type="PIRSF" id="PIRSF006256">
    <property type="entry name" value="CMPcnvr_hdrg_mat"/>
    <property type="match status" value="1"/>
</dbReference>
<keyword evidence="9" id="KW-0378">Hydrolase</keyword>
<dbReference type="Pfam" id="PF17788">
    <property type="entry name" value="HypF_C"/>
    <property type="match status" value="1"/>
</dbReference>
<keyword evidence="4" id="KW-0479">Metal-binding</keyword>
<feature type="domain" description="YrdC-like" evidence="11">
    <location>
        <begin position="197"/>
        <end position="398"/>
    </location>
</feature>
<evidence type="ECO:0000313" key="12">
    <source>
        <dbReference type="EMBL" id="MFC2974757.1"/>
    </source>
</evidence>
<proteinExistence type="inferred from homology"/>
<dbReference type="InterPro" id="IPR004421">
    <property type="entry name" value="Carbamoyltransferase_HypF"/>
</dbReference>
<evidence type="ECO:0000259" key="11">
    <source>
        <dbReference type="PROSITE" id="PS51163"/>
    </source>
</evidence>
<dbReference type="RefSeq" id="WP_377817042.1">
    <property type="nucleotide sequence ID" value="NZ_JBHRSJ010000036.1"/>
</dbReference>
<dbReference type="InterPro" id="IPR041440">
    <property type="entry name" value="HypF_C"/>
</dbReference>
<feature type="active site" evidence="9">
    <location>
        <position position="15"/>
    </location>
</feature>
<dbReference type="InterPro" id="IPR036046">
    <property type="entry name" value="Acylphosphatase-like_dom_sf"/>
</dbReference>
<comment type="similarity">
    <text evidence="2 8">Belongs to the carbamoyltransferase HypF family.</text>
</comment>
<gene>
    <name evidence="12" type="primary">hypF</name>
    <name evidence="12" type="ORF">ACFOJE_21430</name>
</gene>
<dbReference type="PANTHER" id="PTHR42959:SF1">
    <property type="entry name" value="CARBAMOYLTRANSFERASE HYPF"/>
    <property type="match status" value="1"/>
</dbReference>
<dbReference type="Pfam" id="PF07503">
    <property type="entry name" value="zf-HYPF"/>
    <property type="match status" value="2"/>
</dbReference>
<dbReference type="PROSITE" id="PS51160">
    <property type="entry name" value="ACYLPHOSPHATASE_3"/>
    <property type="match status" value="1"/>
</dbReference>
<evidence type="ECO:0000256" key="4">
    <source>
        <dbReference type="ARBA" id="ARBA00022723"/>
    </source>
</evidence>
<comment type="caution">
    <text evidence="12">The sequence shown here is derived from an EMBL/GenBank/DDBJ whole genome shotgun (WGS) entry which is preliminary data.</text>
</comment>
<dbReference type="NCBIfam" id="TIGR00143">
    <property type="entry name" value="hypF"/>
    <property type="match status" value="1"/>
</dbReference>
<reference evidence="13" key="1">
    <citation type="journal article" date="2019" name="Int. J. Syst. Evol. Microbiol.">
        <title>The Global Catalogue of Microorganisms (GCM) 10K type strain sequencing project: providing services to taxonomists for standard genome sequencing and annotation.</title>
        <authorList>
            <consortium name="The Broad Institute Genomics Platform"/>
            <consortium name="The Broad Institute Genome Sequencing Center for Infectious Disease"/>
            <person name="Wu L."/>
            <person name="Ma J."/>
        </authorList>
    </citation>
    <scope>NUCLEOTIDE SEQUENCE [LARGE SCALE GENOMIC DNA]</scope>
    <source>
        <strain evidence="13">KCTC 62195</strain>
    </source>
</reference>
<protein>
    <recommendedName>
        <fullName evidence="8">Carbamoyltransferase HypF</fullName>
        <ecNumber evidence="8">6.2.-.-</ecNumber>
    </recommendedName>
</protein>
<dbReference type="EC" id="6.2.-.-" evidence="8"/>
<dbReference type="Pfam" id="PF22521">
    <property type="entry name" value="HypF_C_2"/>
    <property type="match status" value="1"/>
</dbReference>
<dbReference type="InterPro" id="IPR051060">
    <property type="entry name" value="Carbamoyltrans_HypF-like"/>
</dbReference>
<name>A0ABV7B1Y5_9GAMM</name>
<dbReference type="PROSITE" id="PS00150">
    <property type="entry name" value="ACYLPHOSPHATASE_1"/>
    <property type="match status" value="1"/>
</dbReference>
<comment type="pathway">
    <text evidence="1 8">Protein modification; [NiFe] hydrogenase maturation.</text>
</comment>
<dbReference type="SUPFAM" id="SSF54975">
    <property type="entry name" value="Acylphosphatase/BLUF domain-like"/>
    <property type="match status" value="1"/>
</dbReference>
<keyword evidence="6" id="KW-0862">Zinc</keyword>
<dbReference type="PANTHER" id="PTHR42959">
    <property type="entry name" value="CARBAMOYLTRANSFERASE"/>
    <property type="match status" value="1"/>
</dbReference>
<feature type="domain" description="Acylphosphatase-like" evidence="10">
    <location>
        <begin position="1"/>
        <end position="87"/>
    </location>
</feature>
<dbReference type="Pfam" id="PF01300">
    <property type="entry name" value="Sua5_yciO_yrdC"/>
    <property type="match status" value="1"/>
</dbReference>
<sequence length="765" mass="81849">MRLLLRGQVQGVGMRPLVHRLATALGLRGEVCNTREGVRIDLQGLAPSLAAFEERLRAELPPLARLDALRREALPDDRRFAGFSIVPSRDEAAAGVPVPPPDAAVCPACLEELFDPRDRRWRHPFINCTHCGPRYSLIRAQPYDRARTSMAAFDLCPACRQEYENPADRRFHAQPIACPDCGPSLWCEDAAGRRLPGDPVERVVEALARGRIVALRGVGGFHLACDARNAAAVEALRQRKRRPAKPFALMAANPASLKALVELNDTGRHELTGTAAPVVLLRKRAGADRLLAPGVAPGLAWLGLMLPHSPLHWLLFHEAAGRPAGSAWTGAPQELLLVMTSANLSGEPLITDNAEARRKLAGIADLWLLHDREIVNRCDDSVVDARTVEPLVVRCGRGLAPQTLRLASSGPPLLALGGYLKNAVCLTRDGYAYLSQHIGDLDNADSCRALEGTVERLSELLDIRPQGIACDLHPDFHASRFARDLAGRLGAPLHEVQHHHAHIAAVMAEHGHGGPLLGLALDGFGLGADGRLRGGELLRVTAAGCEALGELLPLPLPGGDRAAREPWRMAAGVLHVLGRSGEIAARFADEPGAAAVARMLERGFNCPPTTSAGRLFDAAAGLLGLGAAQRYEAEAAMRLESLAGALPVEVPRLWRIDTDNRLDLLPLLERLADLRDPQAGAALFHGVLVEALAAWAVRAAEDRGLHEIALGGGCFLNAMLRHGLCARLRAAGLEPLLARRAPVSDGGLALGQAWATHLALGNPST</sequence>
<dbReference type="Gene3D" id="3.30.420.360">
    <property type="match status" value="1"/>
</dbReference>
<comment type="catalytic activity">
    <reaction evidence="9">
        <text>an acyl phosphate + H2O = a carboxylate + phosphate + H(+)</text>
        <dbReference type="Rhea" id="RHEA:14965"/>
        <dbReference type="ChEBI" id="CHEBI:15377"/>
        <dbReference type="ChEBI" id="CHEBI:15378"/>
        <dbReference type="ChEBI" id="CHEBI:29067"/>
        <dbReference type="ChEBI" id="CHEBI:43474"/>
        <dbReference type="ChEBI" id="CHEBI:59918"/>
        <dbReference type="EC" id="3.6.1.7"/>
    </reaction>
</comment>
<dbReference type="SUPFAM" id="SSF55821">
    <property type="entry name" value="YrdC/RibB"/>
    <property type="match status" value="1"/>
</dbReference>
<evidence type="ECO:0000313" key="13">
    <source>
        <dbReference type="Proteomes" id="UP001595457"/>
    </source>
</evidence>
<dbReference type="EMBL" id="JBHRSJ010000036">
    <property type="protein sequence ID" value="MFC2974757.1"/>
    <property type="molecule type" value="Genomic_DNA"/>
</dbReference>
<dbReference type="InterPro" id="IPR011125">
    <property type="entry name" value="Znf_HypF"/>
</dbReference>
<keyword evidence="5" id="KW-0863">Zinc-finger</keyword>
<dbReference type="Proteomes" id="UP001595457">
    <property type="component" value="Unassembled WGS sequence"/>
</dbReference>
<evidence type="ECO:0000256" key="6">
    <source>
        <dbReference type="ARBA" id="ARBA00022833"/>
    </source>
</evidence>
<dbReference type="Gene3D" id="3.30.110.120">
    <property type="match status" value="1"/>
</dbReference>
<evidence type="ECO:0000256" key="9">
    <source>
        <dbReference type="PROSITE-ProRule" id="PRU00520"/>
    </source>
</evidence>
<evidence type="ECO:0000256" key="1">
    <source>
        <dbReference type="ARBA" id="ARBA00004711"/>
    </source>
</evidence>
<dbReference type="InterPro" id="IPR055128">
    <property type="entry name" value="HypF_C_2"/>
</dbReference>
<dbReference type="InterPro" id="IPR017968">
    <property type="entry name" value="Acylphosphatase_CS"/>
</dbReference>
<keyword evidence="13" id="KW-1185">Reference proteome</keyword>
<accession>A0ABV7B1Y5</accession>
<dbReference type="InterPro" id="IPR017945">
    <property type="entry name" value="DHBP_synth_RibB-like_a/b_dom"/>
</dbReference>
<evidence type="ECO:0000256" key="8">
    <source>
        <dbReference type="PIRNR" id="PIRNR006256"/>
    </source>
</evidence>
<dbReference type="Gene3D" id="3.30.420.40">
    <property type="match status" value="1"/>
</dbReference>
<dbReference type="Pfam" id="PF00708">
    <property type="entry name" value="Acylphosphatase"/>
    <property type="match status" value="1"/>
</dbReference>
<evidence type="ECO:0000256" key="3">
    <source>
        <dbReference type="ARBA" id="ARBA00022598"/>
    </source>
</evidence>
<dbReference type="GO" id="GO:0016874">
    <property type="term" value="F:ligase activity"/>
    <property type="evidence" value="ECO:0007669"/>
    <property type="project" value="UniProtKB-KW"/>
</dbReference>
<dbReference type="PROSITE" id="PS51163">
    <property type="entry name" value="YRDC"/>
    <property type="match status" value="1"/>
</dbReference>
<comment type="function">
    <text evidence="8">Involved in the maturation of [NiFe] hydrogenases. Along with HypE, it catalyzes the synthesis of the CN ligands of the active site iron of [NiFe]-hydrogenases. HypF functions as a carbamoyl transferase using carbamoylphosphate as a substrate and transferring the carboxamido moiety in an ATP-dependent reaction to the thiolate of the C-terminal cysteine of HypE yielding a protein-S-carboxamide.</text>
</comment>
<keyword evidence="3 12" id="KW-0436">Ligase</keyword>
<dbReference type="Gene3D" id="3.90.870.50">
    <property type="match status" value="1"/>
</dbReference>
<evidence type="ECO:0000256" key="5">
    <source>
        <dbReference type="ARBA" id="ARBA00022771"/>
    </source>
</evidence>
<dbReference type="InterPro" id="IPR006070">
    <property type="entry name" value="Sua5-like_dom"/>
</dbReference>
<dbReference type="InterPro" id="IPR001792">
    <property type="entry name" value="Acylphosphatase-like_dom"/>
</dbReference>
<organism evidence="12 13">
    <name type="scientific">Azotobacter bryophylli</name>
    <dbReference type="NCBI Taxonomy" id="1986537"/>
    <lineage>
        <taxon>Bacteria</taxon>
        <taxon>Pseudomonadati</taxon>
        <taxon>Pseudomonadota</taxon>
        <taxon>Gammaproteobacteria</taxon>
        <taxon>Pseudomonadales</taxon>
        <taxon>Pseudomonadaceae</taxon>
        <taxon>Azotobacter</taxon>
    </lineage>
</organism>
<evidence type="ECO:0000256" key="7">
    <source>
        <dbReference type="ARBA" id="ARBA00048220"/>
    </source>
</evidence>